<dbReference type="GeneID" id="300557677"/>
<organism evidence="3 4">
    <name type="scientific">Mycolicibacterium porcinum</name>
    <dbReference type="NCBI Taxonomy" id="39693"/>
    <lineage>
        <taxon>Bacteria</taxon>
        <taxon>Bacillati</taxon>
        <taxon>Actinomycetota</taxon>
        <taxon>Actinomycetes</taxon>
        <taxon>Mycobacteriales</taxon>
        <taxon>Mycobacteriaceae</taxon>
        <taxon>Mycolicibacterium</taxon>
    </lineage>
</organism>
<keyword evidence="2" id="KW-0812">Transmembrane</keyword>
<comment type="caution">
    <text evidence="3">The sequence shown here is derived from an EMBL/GenBank/DDBJ whole genome shotgun (WGS) entry which is preliminary data.</text>
</comment>
<feature type="region of interest" description="Disordered" evidence="1">
    <location>
        <begin position="52"/>
        <end position="79"/>
    </location>
</feature>
<dbReference type="Proteomes" id="UP001558474">
    <property type="component" value="Unassembled WGS sequence"/>
</dbReference>
<feature type="transmembrane region" description="Helical" evidence="2">
    <location>
        <begin position="12"/>
        <end position="33"/>
    </location>
</feature>
<reference evidence="3 4" key="1">
    <citation type="submission" date="2024-04" db="EMBL/GenBank/DDBJ databases">
        <title>Genomic Markers of Mycobacteria.</title>
        <authorList>
            <person name="Soliman M.S."/>
            <person name="Elkholy A."/>
            <person name="Soliman N.S."/>
            <person name="Abbas A."/>
            <person name="Khayrat S."/>
            <person name="Shawky S."/>
        </authorList>
    </citation>
    <scope>NUCLEOTIDE SEQUENCE [LARGE SCALE GENOMIC DNA]</scope>
    <source>
        <strain evidence="3 4">Egy-CU-AM5</strain>
    </source>
</reference>
<keyword evidence="2" id="KW-1133">Transmembrane helix</keyword>
<evidence type="ECO:0000256" key="2">
    <source>
        <dbReference type="SAM" id="Phobius"/>
    </source>
</evidence>
<dbReference type="EMBL" id="JBDLOU010000007">
    <property type="protein sequence ID" value="MEX3737557.1"/>
    <property type="molecule type" value="Genomic_DNA"/>
</dbReference>
<accession>A0ABV3V867</accession>
<evidence type="ECO:0000256" key="1">
    <source>
        <dbReference type="SAM" id="MobiDB-lite"/>
    </source>
</evidence>
<keyword evidence="2" id="KW-0472">Membrane</keyword>
<gene>
    <name evidence="3" type="ORF">ABFW12_04850</name>
</gene>
<dbReference type="RefSeq" id="WP_124713078.1">
    <property type="nucleotide sequence ID" value="NZ_JBDLOU010000007.1"/>
</dbReference>
<evidence type="ECO:0000313" key="4">
    <source>
        <dbReference type="Proteomes" id="UP001558474"/>
    </source>
</evidence>
<sequence>MSKRTHGSLWPGLQVALAAVLAAVVTGALWWGFVRGRTAVAAQGISVEATFADRPNGPAPERFDGGEPARVIGTPGDPGAQPRILDGRLTYQPAGEENAAGFFSTPDLGAPVRSMGARFVFRPSGGTKGALALVVSRGVNSEFPPMIRPLPVHFVLTPVNWNVSVSHSAGDPLDVIAAGEFPETLAEDGTSAYEARLTINGSDLTLDLPQGVHRTISDPRISEWQGSYANFELFVNHGLTDSLPALEKVWASAAGE</sequence>
<proteinExistence type="predicted"/>
<name>A0ABV3V867_9MYCO</name>
<protein>
    <submittedName>
        <fullName evidence="3">Uncharacterized protein</fullName>
    </submittedName>
</protein>
<evidence type="ECO:0000313" key="3">
    <source>
        <dbReference type="EMBL" id="MEX3737557.1"/>
    </source>
</evidence>
<keyword evidence="4" id="KW-1185">Reference proteome</keyword>